<dbReference type="OrthoDB" id="2379842at2759"/>
<name>A0A068SI29_9FUNG</name>
<dbReference type="EMBL" id="CBTN010000119">
    <property type="protein sequence ID" value="CDH60976.1"/>
    <property type="molecule type" value="Genomic_DNA"/>
</dbReference>
<sequence length="167" mass="19645">MLETAQANSHIYKKYTLYHSEQEYERLVRTLEFGLTPETKDAHLDFCPQKYWFDGSTMAQVAADAFGRPVAVFETCSQHPSPPRFVLPFSPPVENPKPTPMILHLVGAHYYSLVIKPSIRVEWPSVPHYHQQAWRELEIPAHYKTTWRYLHIRKPKPTQKIYYPDIH</sequence>
<organism evidence="1 2">
    <name type="scientific">Lichtheimia corymbifera JMRC:FSU:9682</name>
    <dbReference type="NCBI Taxonomy" id="1263082"/>
    <lineage>
        <taxon>Eukaryota</taxon>
        <taxon>Fungi</taxon>
        <taxon>Fungi incertae sedis</taxon>
        <taxon>Mucoromycota</taxon>
        <taxon>Mucoromycotina</taxon>
        <taxon>Mucoromycetes</taxon>
        <taxon>Mucorales</taxon>
        <taxon>Lichtheimiaceae</taxon>
        <taxon>Lichtheimia</taxon>
    </lineage>
</organism>
<accession>A0A068SI29</accession>
<gene>
    <name evidence="1" type="ORF">LCOR_11751.1</name>
</gene>
<keyword evidence="2" id="KW-1185">Reference proteome</keyword>
<dbReference type="VEuPathDB" id="FungiDB:LCOR_11751.1"/>
<evidence type="ECO:0000313" key="1">
    <source>
        <dbReference type="EMBL" id="CDH60976.1"/>
    </source>
</evidence>
<reference evidence="1" key="1">
    <citation type="submission" date="2013-08" db="EMBL/GenBank/DDBJ databases">
        <title>Gene expansion shapes genome architecture in the human pathogen Lichtheimia corymbifera: an evolutionary genomics analysis in the ancient terrestrial Mucorales (Mucoromycotina).</title>
        <authorList>
            <person name="Schwartze V.U."/>
            <person name="Winter S."/>
            <person name="Shelest E."/>
            <person name="Marcet-Houben M."/>
            <person name="Horn F."/>
            <person name="Wehner S."/>
            <person name="Hoffmann K."/>
            <person name="Riege K."/>
            <person name="Sammeth M."/>
            <person name="Nowrousian M."/>
            <person name="Valiante V."/>
            <person name="Linde J."/>
            <person name="Jacobsen I.D."/>
            <person name="Marz M."/>
            <person name="Brakhage A.A."/>
            <person name="Gabaldon T."/>
            <person name="Bocker S."/>
            <person name="Voigt K."/>
        </authorList>
    </citation>
    <scope>NUCLEOTIDE SEQUENCE [LARGE SCALE GENOMIC DNA]</scope>
    <source>
        <strain evidence="1">FSU 9682</strain>
    </source>
</reference>
<evidence type="ECO:0000313" key="2">
    <source>
        <dbReference type="Proteomes" id="UP000027586"/>
    </source>
</evidence>
<comment type="caution">
    <text evidence="1">The sequence shown here is derived from an EMBL/GenBank/DDBJ whole genome shotgun (WGS) entry which is preliminary data.</text>
</comment>
<protein>
    <recommendedName>
        <fullName evidence="3">OTU domain-containing protein</fullName>
    </recommendedName>
</protein>
<proteinExistence type="predicted"/>
<evidence type="ECO:0008006" key="3">
    <source>
        <dbReference type="Google" id="ProtNLM"/>
    </source>
</evidence>
<dbReference type="Proteomes" id="UP000027586">
    <property type="component" value="Unassembled WGS sequence"/>
</dbReference>
<dbReference type="AlphaFoldDB" id="A0A068SI29"/>
<dbReference type="STRING" id="1263082.A0A068SI29"/>